<sequence length="44" mass="5361">MLTRWRINYKGRKELASLPDFMLKDLGISRSQVEQEYSKPFWKN</sequence>
<dbReference type="Pfam" id="PF06568">
    <property type="entry name" value="YjiS-like"/>
    <property type="match status" value="1"/>
</dbReference>
<accession>A0A4Z1BGN4</accession>
<protein>
    <submittedName>
        <fullName evidence="2">DUF1127 domain-containing protein</fullName>
    </submittedName>
</protein>
<dbReference type="Proteomes" id="UP000298325">
    <property type="component" value="Unassembled WGS sequence"/>
</dbReference>
<dbReference type="OrthoDB" id="7306802at2"/>
<dbReference type="EMBL" id="SRPF01000001">
    <property type="protein sequence ID" value="TGN42044.1"/>
    <property type="molecule type" value="Genomic_DNA"/>
</dbReference>
<dbReference type="AlphaFoldDB" id="A0A4Z1BGN4"/>
<evidence type="ECO:0000313" key="2">
    <source>
        <dbReference type="EMBL" id="TGN42044.1"/>
    </source>
</evidence>
<reference evidence="2 3" key="1">
    <citation type="submission" date="2019-04" db="EMBL/GenBank/DDBJ databases">
        <authorList>
            <person name="Park S."/>
            <person name="Yoon J.-H."/>
        </authorList>
    </citation>
    <scope>NUCLEOTIDE SEQUENCE [LARGE SCALE GENOMIC DNA]</scope>
    <source>
        <strain evidence="2 3">HJM-18</strain>
    </source>
</reference>
<name>A0A4Z1BGN4_9GAMM</name>
<organism evidence="2 3">
    <name type="scientific">Marinobacter confluentis</name>
    <dbReference type="NCBI Taxonomy" id="1697557"/>
    <lineage>
        <taxon>Bacteria</taxon>
        <taxon>Pseudomonadati</taxon>
        <taxon>Pseudomonadota</taxon>
        <taxon>Gammaproteobacteria</taxon>
        <taxon>Pseudomonadales</taxon>
        <taxon>Marinobacteraceae</taxon>
        <taxon>Marinobacter</taxon>
    </lineage>
</organism>
<proteinExistence type="predicted"/>
<evidence type="ECO:0000259" key="1">
    <source>
        <dbReference type="Pfam" id="PF06568"/>
    </source>
</evidence>
<evidence type="ECO:0000313" key="3">
    <source>
        <dbReference type="Proteomes" id="UP000298325"/>
    </source>
</evidence>
<dbReference type="InterPro" id="IPR009506">
    <property type="entry name" value="YjiS-like"/>
</dbReference>
<gene>
    <name evidence="2" type="ORF">E5Q11_03990</name>
</gene>
<comment type="caution">
    <text evidence="2">The sequence shown here is derived from an EMBL/GenBank/DDBJ whole genome shotgun (WGS) entry which is preliminary data.</text>
</comment>
<keyword evidence="3" id="KW-1185">Reference proteome</keyword>
<feature type="domain" description="YjiS-like" evidence="1">
    <location>
        <begin position="2"/>
        <end position="34"/>
    </location>
</feature>